<dbReference type="RefSeq" id="WP_322609486.1">
    <property type="nucleotide sequence ID" value="NZ_JARVCO010000012.1"/>
</dbReference>
<sequence length="465" mass="53567">MFKSLLIAGLVTLLTWNGFAEQDALPRNLEQLNQSGLQLDLDRIMDRGFIRVLTRNNPACYFMHRGQLMGFEYEMVQRFAQQHGLEVVVIVPDNWADMGSWLKEGRADVIAATVTMTPQRIKNSNDLAFCRRYGEFREQIITRADDHSIRSLEDLKDRTIHVRKSSSYYESLVELKKIKKLQFKFSIVPENMETVEILDRVAKGEFDLTCADRTLLNQSVRLGDQLKPVIKLPRVRGYGWVVRSNQPRLRAAINRFFEAETESASLSTIYDRYFNLAHNTELEDTFTEQRSGQISPYDAIVKKHAATYMLPWTLICSQMYQESRFDKDAVSWSGAQGLMQLMPATSIELGVENPFDPDDNIRGGINYLRKQYRRIPGDLSTVDRMCFALASYNGGYGHLIDARKLAEETGKNPDVWMNNVEKAYALLSEPQYARQAGYGYCRSEHIISYVRKIMSRYVAYNQSTR</sequence>
<keyword evidence="3" id="KW-0998">Cell outer membrane</keyword>
<dbReference type="Pfam" id="PF00497">
    <property type="entry name" value="SBP_bac_3"/>
    <property type="match status" value="1"/>
</dbReference>
<dbReference type="EMBL" id="JARVCO010000012">
    <property type="protein sequence ID" value="MDZ8119702.1"/>
    <property type="molecule type" value="Genomic_DNA"/>
</dbReference>
<dbReference type="Gene3D" id="3.40.190.10">
    <property type="entry name" value="Periplasmic binding protein-like II"/>
    <property type="match status" value="2"/>
</dbReference>
<keyword evidence="3" id="KW-0472">Membrane</keyword>
<feature type="chain" id="PRO_5045726048" evidence="4">
    <location>
        <begin position="21"/>
        <end position="465"/>
    </location>
</feature>
<gene>
    <name evidence="6" type="ORF">P9H32_13825</name>
</gene>
<dbReference type="PANTHER" id="PTHR35936">
    <property type="entry name" value="MEMBRANE-BOUND LYTIC MUREIN TRANSGLYCOSYLASE F"/>
    <property type="match status" value="1"/>
</dbReference>
<dbReference type="InterPro" id="IPR008258">
    <property type="entry name" value="Transglycosylase_SLT_dom_1"/>
</dbReference>
<dbReference type="CDD" id="cd13403">
    <property type="entry name" value="MLTF-like"/>
    <property type="match status" value="1"/>
</dbReference>
<dbReference type="Pfam" id="PF01464">
    <property type="entry name" value="SLT"/>
    <property type="match status" value="1"/>
</dbReference>
<comment type="caution">
    <text evidence="6">The sequence shown here is derived from an EMBL/GenBank/DDBJ whole genome shotgun (WGS) entry which is preliminary data.</text>
</comment>
<evidence type="ECO:0000256" key="1">
    <source>
        <dbReference type="ARBA" id="ARBA00004339"/>
    </source>
</evidence>
<evidence type="ECO:0000256" key="2">
    <source>
        <dbReference type="ARBA" id="ARBA00022729"/>
    </source>
</evidence>
<dbReference type="SUPFAM" id="SSF53955">
    <property type="entry name" value="Lysozyme-like"/>
    <property type="match status" value="1"/>
</dbReference>
<evidence type="ECO:0000313" key="7">
    <source>
        <dbReference type="Proteomes" id="UP001290861"/>
    </source>
</evidence>
<keyword evidence="7" id="KW-1185">Reference proteome</keyword>
<evidence type="ECO:0000259" key="5">
    <source>
        <dbReference type="SMART" id="SM00062"/>
    </source>
</evidence>
<dbReference type="InterPro" id="IPR023346">
    <property type="entry name" value="Lysozyme-like_dom_sf"/>
</dbReference>
<organism evidence="6 7">
    <name type="scientific">Pontiella agarivorans</name>
    <dbReference type="NCBI Taxonomy" id="3038953"/>
    <lineage>
        <taxon>Bacteria</taxon>
        <taxon>Pseudomonadati</taxon>
        <taxon>Kiritimatiellota</taxon>
        <taxon>Kiritimatiellia</taxon>
        <taxon>Kiritimatiellales</taxon>
        <taxon>Pontiellaceae</taxon>
        <taxon>Pontiella</taxon>
    </lineage>
</organism>
<comment type="subcellular location">
    <subcellularLocation>
        <location evidence="1">Cell outer membrane</location>
        <topology evidence="1">Peripheral membrane protein</topology>
    </subcellularLocation>
</comment>
<protein>
    <submittedName>
        <fullName evidence="6">Transporter substrate-binding domain-containing protein</fullName>
    </submittedName>
</protein>
<dbReference type="InterPro" id="IPR001638">
    <property type="entry name" value="Solute-binding_3/MltF_N"/>
</dbReference>
<dbReference type="CDD" id="cd01009">
    <property type="entry name" value="PBP2_YfhD_N"/>
    <property type="match status" value="1"/>
</dbReference>
<feature type="signal peptide" evidence="4">
    <location>
        <begin position="1"/>
        <end position="20"/>
    </location>
</feature>
<feature type="domain" description="Solute-binding protein family 3/N-terminal" evidence="5">
    <location>
        <begin position="49"/>
        <end position="277"/>
    </location>
</feature>
<keyword evidence="2 4" id="KW-0732">Signal</keyword>
<dbReference type="PANTHER" id="PTHR35936:SF19">
    <property type="entry name" value="AMINO-ACID-BINDING PROTEIN YXEM-RELATED"/>
    <property type="match status" value="1"/>
</dbReference>
<name>A0ABU5MZV0_9BACT</name>
<dbReference type="Proteomes" id="UP001290861">
    <property type="component" value="Unassembled WGS sequence"/>
</dbReference>
<dbReference type="SUPFAM" id="SSF53850">
    <property type="entry name" value="Periplasmic binding protein-like II"/>
    <property type="match status" value="1"/>
</dbReference>
<proteinExistence type="predicted"/>
<dbReference type="Gene3D" id="1.10.530.10">
    <property type="match status" value="1"/>
</dbReference>
<evidence type="ECO:0000256" key="3">
    <source>
        <dbReference type="ARBA" id="ARBA00023237"/>
    </source>
</evidence>
<dbReference type="SMART" id="SM00062">
    <property type="entry name" value="PBPb"/>
    <property type="match status" value="1"/>
</dbReference>
<evidence type="ECO:0000256" key="4">
    <source>
        <dbReference type="SAM" id="SignalP"/>
    </source>
</evidence>
<accession>A0ABU5MZV0</accession>
<evidence type="ECO:0000313" key="6">
    <source>
        <dbReference type="EMBL" id="MDZ8119702.1"/>
    </source>
</evidence>
<reference evidence="6 7" key="1">
    <citation type="journal article" date="2024" name="Appl. Environ. Microbiol.">
        <title>Pontiella agarivorans sp. nov., a novel marine anaerobic bacterium capable of degrading macroalgal polysaccharides and fixing nitrogen.</title>
        <authorList>
            <person name="Liu N."/>
            <person name="Kivenson V."/>
            <person name="Peng X."/>
            <person name="Cui Z."/>
            <person name="Lankiewicz T.S."/>
            <person name="Gosselin K.M."/>
            <person name="English C.J."/>
            <person name="Blair E.M."/>
            <person name="O'Malley M.A."/>
            <person name="Valentine D.L."/>
        </authorList>
    </citation>
    <scope>NUCLEOTIDE SEQUENCE [LARGE SCALE GENOMIC DNA]</scope>
    <source>
        <strain evidence="6 7">NLcol2</strain>
    </source>
</reference>